<sequence length="109" mass="12321">MGPSGTGATCWRRPAWSDMCLWRRPPGKVIDEVVPLWIVPVPREPFKLAMYCDHGLLTVDVDVGVSICDIYSVLSRMTPTAGKLYEIRTSPECGVRRRRFCGINMFSMI</sequence>
<name>A0A8D8BQZ4_CULPI</name>
<dbReference type="EMBL" id="HBUE01083456">
    <property type="protein sequence ID" value="CAG6478594.1"/>
    <property type="molecule type" value="Transcribed_RNA"/>
</dbReference>
<organism evidence="1">
    <name type="scientific">Culex pipiens</name>
    <name type="common">House mosquito</name>
    <dbReference type="NCBI Taxonomy" id="7175"/>
    <lineage>
        <taxon>Eukaryota</taxon>
        <taxon>Metazoa</taxon>
        <taxon>Ecdysozoa</taxon>
        <taxon>Arthropoda</taxon>
        <taxon>Hexapoda</taxon>
        <taxon>Insecta</taxon>
        <taxon>Pterygota</taxon>
        <taxon>Neoptera</taxon>
        <taxon>Endopterygota</taxon>
        <taxon>Diptera</taxon>
        <taxon>Nematocera</taxon>
        <taxon>Culicoidea</taxon>
        <taxon>Culicidae</taxon>
        <taxon>Culicinae</taxon>
        <taxon>Culicini</taxon>
        <taxon>Culex</taxon>
        <taxon>Culex</taxon>
    </lineage>
</organism>
<proteinExistence type="predicted"/>
<protein>
    <submittedName>
        <fullName evidence="1">(northern house mosquito) hypothetical protein</fullName>
    </submittedName>
</protein>
<accession>A0A8D8BQZ4</accession>
<evidence type="ECO:0000313" key="1">
    <source>
        <dbReference type="EMBL" id="CAG6478594.1"/>
    </source>
</evidence>
<reference evidence="1" key="1">
    <citation type="submission" date="2021-05" db="EMBL/GenBank/DDBJ databases">
        <authorList>
            <person name="Alioto T."/>
            <person name="Alioto T."/>
            <person name="Gomez Garrido J."/>
        </authorList>
    </citation>
    <scope>NUCLEOTIDE SEQUENCE</scope>
</reference>
<dbReference type="AlphaFoldDB" id="A0A8D8BQZ4"/>